<dbReference type="InterPro" id="IPR001264">
    <property type="entry name" value="Glyco_trans_51"/>
</dbReference>
<dbReference type="Proteomes" id="UP000238801">
    <property type="component" value="Unassembled WGS sequence"/>
</dbReference>
<dbReference type="SUPFAM" id="SSF56601">
    <property type="entry name" value="beta-lactamase/transpeptidase-like"/>
    <property type="match status" value="1"/>
</dbReference>
<protein>
    <recommendedName>
        <fullName evidence="10">peptidoglycan glycosyltransferase</fullName>
        <ecNumber evidence="10">2.4.99.28</ecNumber>
    </recommendedName>
</protein>
<gene>
    <name evidence="16" type="ORF">BCF33_1793</name>
</gene>
<evidence type="ECO:0000259" key="14">
    <source>
        <dbReference type="Pfam" id="PF00905"/>
    </source>
</evidence>
<dbReference type="Pfam" id="PF00912">
    <property type="entry name" value="Transgly"/>
    <property type="match status" value="1"/>
</dbReference>
<comment type="caution">
    <text evidence="16">The sequence shown here is derived from an EMBL/GenBank/DDBJ whole genome shotgun (WGS) entry which is preliminary data.</text>
</comment>
<evidence type="ECO:0000256" key="5">
    <source>
        <dbReference type="ARBA" id="ARBA00022670"/>
    </source>
</evidence>
<keyword evidence="13" id="KW-1133">Transmembrane helix</keyword>
<evidence type="ECO:0000256" key="3">
    <source>
        <dbReference type="ARBA" id="ARBA00007739"/>
    </source>
</evidence>
<keyword evidence="17" id="KW-1185">Reference proteome</keyword>
<accession>A0A2T0X1W4</accession>
<dbReference type="Gene3D" id="3.40.710.10">
    <property type="entry name" value="DD-peptidase/beta-lactamase superfamily"/>
    <property type="match status" value="1"/>
</dbReference>
<evidence type="ECO:0000256" key="9">
    <source>
        <dbReference type="ARBA" id="ARBA00023268"/>
    </source>
</evidence>
<sequence>MATSGGGGGRRLRAERRTPPKGRGRPAKAAPKRKARRPRRSRSLLRRAITLPFRALWAFAWRLSLVGAAVLAAMVAWTAIRLPPAAEMFDGRARGSVTLLDRHGEPFAWRGDQYSPVTVDSVSPLLRDAVVATEDRRFFSHLGVSPRGVAGAMRINMREGRGPLQGHGGSTITQQTAKLLCLGTPYDPAEWESEAAYEADCRRTTLARKAFEAIYAMAMELRYSKEEILTIYLNRAYLGAGARGFEAASQRYFGHGAEQVGAAEAAMLAGLLVAPSRYDPTRNLERSRERAETVLRLMHEQGYLSQAEHDAARADPATLAPRARQSTGGYFADWVMASGPEFFMEDTTADVMARTTFDPAIQAAAERAVETVFAEQVREGSEAEAAVVVMSADGAVRAMVGGRDLDATGAFNRATMARRQPGSAFKPFVYAAALDLGYPANSTVVDEPITIRVPGSGAYTPRNYDGRFHGRVTLTEALARSYNIPAVRVFEEVGREAVAQIANDFGLDTDLAQGPAVALGASETTLISITGAYAGILNGGRSVTPYGLVTLSTRADGTVMEQTGGMGERVISMDAAEQLVWMMSRVVEDGTGARAALPGGQPVAGKTGTTQEGRDAWFVGFSADYAAGVWMGYDDNRPLTGVTGGGLPADIFREAMAGVHAGDPPRALPMRTPEAARAPGPVPGTAPTPVPGLASQPLPVPQPDRTVARSPEGGNAVERALIEVLGEILGE</sequence>
<dbReference type="GO" id="GO:0009252">
    <property type="term" value="P:peptidoglycan biosynthetic process"/>
    <property type="evidence" value="ECO:0007669"/>
    <property type="project" value="UniProtKB-UniPathway"/>
</dbReference>
<comment type="catalytic activity">
    <reaction evidence="11">
        <text>[GlcNAc-(1-&gt;4)-Mur2Ac(oyl-L-Ala-gamma-D-Glu-L-Lys-D-Ala-D-Ala)](n)-di-trans,octa-cis-undecaprenyl diphosphate + beta-D-GlcNAc-(1-&gt;4)-Mur2Ac(oyl-L-Ala-gamma-D-Glu-L-Lys-D-Ala-D-Ala)-di-trans,octa-cis-undecaprenyl diphosphate = [GlcNAc-(1-&gt;4)-Mur2Ac(oyl-L-Ala-gamma-D-Glu-L-Lys-D-Ala-D-Ala)](n+1)-di-trans,octa-cis-undecaprenyl diphosphate + di-trans,octa-cis-undecaprenyl diphosphate + H(+)</text>
        <dbReference type="Rhea" id="RHEA:23708"/>
        <dbReference type="Rhea" id="RHEA-COMP:9602"/>
        <dbReference type="Rhea" id="RHEA-COMP:9603"/>
        <dbReference type="ChEBI" id="CHEBI:15378"/>
        <dbReference type="ChEBI" id="CHEBI:58405"/>
        <dbReference type="ChEBI" id="CHEBI:60033"/>
        <dbReference type="ChEBI" id="CHEBI:78435"/>
        <dbReference type="EC" id="2.4.99.28"/>
    </reaction>
</comment>
<comment type="pathway">
    <text evidence="1">Cell wall biogenesis; peptidoglycan biosynthesis.</text>
</comment>
<dbReference type="AlphaFoldDB" id="A0A2T0X1W4"/>
<dbReference type="InterPro" id="IPR023346">
    <property type="entry name" value="Lysozyme-like_dom_sf"/>
</dbReference>
<dbReference type="GO" id="GO:0008955">
    <property type="term" value="F:peptidoglycan glycosyltransferase activity"/>
    <property type="evidence" value="ECO:0007669"/>
    <property type="project" value="UniProtKB-EC"/>
</dbReference>
<feature type="compositionally biased region" description="Pro residues" evidence="12">
    <location>
        <begin position="680"/>
        <end position="690"/>
    </location>
</feature>
<evidence type="ECO:0000259" key="15">
    <source>
        <dbReference type="Pfam" id="PF00912"/>
    </source>
</evidence>
<dbReference type="OrthoDB" id="9766909at2"/>
<dbReference type="GO" id="GO:0030288">
    <property type="term" value="C:outer membrane-bounded periplasmic space"/>
    <property type="evidence" value="ECO:0007669"/>
    <property type="project" value="TreeGrafter"/>
</dbReference>
<keyword evidence="9" id="KW-0511">Multifunctional enzyme</keyword>
<feature type="domain" description="Glycosyl transferase family 51" evidence="15">
    <location>
        <begin position="113"/>
        <end position="298"/>
    </location>
</feature>
<evidence type="ECO:0000256" key="6">
    <source>
        <dbReference type="ARBA" id="ARBA00022676"/>
    </source>
</evidence>
<dbReference type="RefSeq" id="WP_106160580.1">
    <property type="nucleotide sequence ID" value="NZ_PVTT01000002.1"/>
</dbReference>
<feature type="domain" description="Penicillin-binding protein transpeptidase" evidence="14">
    <location>
        <begin position="386"/>
        <end position="656"/>
    </location>
</feature>
<dbReference type="GO" id="GO:0004180">
    <property type="term" value="F:carboxypeptidase activity"/>
    <property type="evidence" value="ECO:0007669"/>
    <property type="project" value="UniProtKB-KW"/>
</dbReference>
<keyword evidence="8" id="KW-0378">Hydrolase</keyword>
<keyword evidence="4" id="KW-0121">Carboxypeptidase</keyword>
<evidence type="ECO:0000256" key="13">
    <source>
        <dbReference type="SAM" id="Phobius"/>
    </source>
</evidence>
<keyword evidence="5" id="KW-0645">Protease</keyword>
<dbReference type="NCBIfam" id="TIGR02074">
    <property type="entry name" value="PBP_1a_fam"/>
    <property type="match status" value="1"/>
</dbReference>
<dbReference type="Pfam" id="PF00905">
    <property type="entry name" value="Transpeptidase"/>
    <property type="match status" value="1"/>
</dbReference>
<dbReference type="InterPro" id="IPR012338">
    <property type="entry name" value="Beta-lactam/transpept-like"/>
</dbReference>
<feature type="region of interest" description="Disordered" evidence="12">
    <location>
        <begin position="1"/>
        <end position="41"/>
    </location>
</feature>
<comment type="similarity">
    <text evidence="2">In the C-terminal section; belongs to the transpeptidase family.</text>
</comment>
<evidence type="ECO:0000256" key="11">
    <source>
        <dbReference type="ARBA" id="ARBA00049902"/>
    </source>
</evidence>
<keyword evidence="7" id="KW-0808">Transferase</keyword>
<dbReference type="GO" id="GO:0008658">
    <property type="term" value="F:penicillin binding"/>
    <property type="evidence" value="ECO:0007669"/>
    <property type="project" value="InterPro"/>
</dbReference>
<evidence type="ECO:0000256" key="10">
    <source>
        <dbReference type="ARBA" id="ARBA00044770"/>
    </source>
</evidence>
<dbReference type="InterPro" id="IPR036950">
    <property type="entry name" value="PBP_transglycosylase"/>
</dbReference>
<keyword evidence="13" id="KW-0472">Membrane</keyword>
<dbReference type="UniPathway" id="UPA00219"/>
<evidence type="ECO:0000256" key="8">
    <source>
        <dbReference type="ARBA" id="ARBA00022801"/>
    </source>
</evidence>
<feature type="transmembrane region" description="Helical" evidence="13">
    <location>
        <begin position="55"/>
        <end position="80"/>
    </location>
</feature>
<evidence type="ECO:0000256" key="7">
    <source>
        <dbReference type="ARBA" id="ARBA00022679"/>
    </source>
</evidence>
<proteinExistence type="inferred from homology"/>
<dbReference type="EC" id="2.4.99.28" evidence="10"/>
<dbReference type="PANTHER" id="PTHR32282">
    <property type="entry name" value="BINDING PROTEIN TRANSPEPTIDASE, PUTATIVE-RELATED"/>
    <property type="match status" value="1"/>
</dbReference>
<evidence type="ECO:0000256" key="12">
    <source>
        <dbReference type="SAM" id="MobiDB-lite"/>
    </source>
</evidence>
<organism evidence="16 17">
    <name type="scientific">Hasllibacter halocynthiae</name>
    <dbReference type="NCBI Taxonomy" id="595589"/>
    <lineage>
        <taxon>Bacteria</taxon>
        <taxon>Pseudomonadati</taxon>
        <taxon>Pseudomonadota</taxon>
        <taxon>Alphaproteobacteria</taxon>
        <taxon>Rhodobacterales</taxon>
        <taxon>Roseobacteraceae</taxon>
        <taxon>Hasllibacter</taxon>
    </lineage>
</organism>
<evidence type="ECO:0000313" key="17">
    <source>
        <dbReference type="Proteomes" id="UP000238801"/>
    </source>
</evidence>
<dbReference type="Gene3D" id="1.10.3810.10">
    <property type="entry name" value="Biosynthetic peptidoglycan transglycosylase-like"/>
    <property type="match status" value="1"/>
</dbReference>
<dbReference type="GO" id="GO:0006508">
    <property type="term" value="P:proteolysis"/>
    <property type="evidence" value="ECO:0007669"/>
    <property type="project" value="UniProtKB-KW"/>
</dbReference>
<evidence type="ECO:0000256" key="2">
    <source>
        <dbReference type="ARBA" id="ARBA00007090"/>
    </source>
</evidence>
<dbReference type="EMBL" id="PVTT01000002">
    <property type="protein sequence ID" value="PRY92930.1"/>
    <property type="molecule type" value="Genomic_DNA"/>
</dbReference>
<evidence type="ECO:0000313" key="16">
    <source>
        <dbReference type="EMBL" id="PRY92930.1"/>
    </source>
</evidence>
<dbReference type="SUPFAM" id="SSF53955">
    <property type="entry name" value="Lysozyme-like"/>
    <property type="match status" value="1"/>
</dbReference>
<dbReference type="PANTHER" id="PTHR32282:SF33">
    <property type="entry name" value="PEPTIDOGLYCAN GLYCOSYLTRANSFERASE"/>
    <property type="match status" value="1"/>
</dbReference>
<keyword evidence="13" id="KW-0812">Transmembrane</keyword>
<comment type="similarity">
    <text evidence="3">In the N-terminal section; belongs to the glycosyltransferase 51 family.</text>
</comment>
<dbReference type="InterPro" id="IPR050396">
    <property type="entry name" value="Glycosyltr_51/Transpeptidase"/>
</dbReference>
<feature type="region of interest" description="Disordered" evidence="12">
    <location>
        <begin position="663"/>
        <end position="714"/>
    </location>
</feature>
<dbReference type="InterPro" id="IPR001460">
    <property type="entry name" value="PCN-bd_Tpept"/>
</dbReference>
<evidence type="ECO:0000256" key="1">
    <source>
        <dbReference type="ARBA" id="ARBA00004752"/>
    </source>
</evidence>
<reference evidence="16 17" key="1">
    <citation type="submission" date="2018-03" db="EMBL/GenBank/DDBJ databases">
        <title>Genomic Encyclopedia of Archaeal and Bacterial Type Strains, Phase II (KMG-II): from individual species to whole genera.</title>
        <authorList>
            <person name="Goeker M."/>
        </authorList>
    </citation>
    <scope>NUCLEOTIDE SEQUENCE [LARGE SCALE GENOMIC DNA]</scope>
    <source>
        <strain evidence="16 17">DSM 29318</strain>
    </source>
</reference>
<evidence type="ECO:0000256" key="4">
    <source>
        <dbReference type="ARBA" id="ARBA00022645"/>
    </source>
</evidence>
<keyword evidence="6" id="KW-0328">Glycosyltransferase</keyword>
<name>A0A2T0X1W4_9RHOB</name>
<feature type="compositionally biased region" description="Basic residues" evidence="12">
    <location>
        <begin position="10"/>
        <end position="41"/>
    </location>
</feature>